<evidence type="ECO:0000313" key="1">
    <source>
        <dbReference type="EMBL" id="EDS03023.1"/>
    </source>
</evidence>
<organism evidence="1 2">
    <name type="scientific">Alistipes putredinis DSM 17216</name>
    <dbReference type="NCBI Taxonomy" id="445970"/>
    <lineage>
        <taxon>Bacteria</taxon>
        <taxon>Pseudomonadati</taxon>
        <taxon>Bacteroidota</taxon>
        <taxon>Bacteroidia</taxon>
        <taxon>Bacteroidales</taxon>
        <taxon>Rikenellaceae</taxon>
        <taxon>Alistipes</taxon>
    </lineage>
</organism>
<dbReference type="Proteomes" id="UP000005819">
    <property type="component" value="Unassembled WGS sequence"/>
</dbReference>
<dbReference type="EMBL" id="ABFK02000020">
    <property type="protein sequence ID" value="EDS03023.1"/>
    <property type="molecule type" value="Genomic_DNA"/>
</dbReference>
<accession>B0MZI7</accession>
<dbReference type="HOGENOM" id="CLU_2353954_0_0_10"/>
<reference evidence="1" key="1">
    <citation type="submission" date="2007-10" db="EMBL/GenBank/DDBJ databases">
        <authorList>
            <person name="Fulton L."/>
            <person name="Clifton S."/>
            <person name="Fulton B."/>
            <person name="Xu J."/>
            <person name="Minx P."/>
            <person name="Pepin K.H."/>
            <person name="Johnson M."/>
            <person name="Thiruvilangam P."/>
            <person name="Bhonagiri V."/>
            <person name="Nash W.E."/>
            <person name="Mardis E.R."/>
            <person name="Wilson R.K."/>
        </authorList>
    </citation>
    <scope>NUCLEOTIDE SEQUENCE [LARGE SCALE GENOMIC DNA]</scope>
    <source>
        <strain evidence="1">DSM 17216</strain>
    </source>
</reference>
<dbReference type="RefSeq" id="WP_004328604.1">
    <property type="nucleotide sequence ID" value="NZ_DS499577.1"/>
</dbReference>
<evidence type="ECO:0000313" key="2">
    <source>
        <dbReference type="Proteomes" id="UP000005819"/>
    </source>
</evidence>
<sequence length="117" mass="13851">MSRSLHTGKIYRIEYMNCNHGMFGGDGQEAFYNILSMFDIANSAEDEFDDDYEVQRIELERLRTIIGEENETYQAHAEEFHEELNRARTSKEDFINMLDLLIKESDPSNDWVLISWF</sequence>
<comment type="caution">
    <text evidence="1">The sequence shown here is derived from an EMBL/GenBank/DDBJ whole genome shotgun (WGS) entry which is preliminary data.</text>
</comment>
<reference evidence="1" key="2">
    <citation type="submission" date="2013-09" db="EMBL/GenBank/DDBJ databases">
        <title>Draft genome sequence of Alistipes putredinis (DSM 17216).</title>
        <authorList>
            <person name="Sudarsanam P."/>
            <person name="Ley R."/>
            <person name="Guruge J."/>
            <person name="Turnbaugh P.J."/>
            <person name="Mahowald M."/>
            <person name="Liep D."/>
            <person name="Gordon J."/>
        </authorList>
    </citation>
    <scope>NUCLEOTIDE SEQUENCE</scope>
    <source>
        <strain evidence="1">DSM 17216</strain>
    </source>
</reference>
<keyword evidence="2" id="KW-1185">Reference proteome</keyword>
<dbReference type="GeneID" id="73802956"/>
<proteinExistence type="predicted"/>
<dbReference type="AlphaFoldDB" id="B0MZI7"/>
<dbReference type="eggNOG" id="ENOG5033V1A">
    <property type="taxonomic scope" value="Bacteria"/>
</dbReference>
<name>B0MZI7_9BACT</name>
<protein>
    <submittedName>
        <fullName evidence="1">Uncharacterized protein</fullName>
    </submittedName>
</protein>
<gene>
    <name evidence="1" type="ORF">ALIPUT_02561</name>
</gene>
<dbReference type="OrthoDB" id="1032005at2"/>